<sequence length="191" mass="22140">MAIISDAPKKKLFGPNDKRVKTLIDRLINMDWYHQIGTKNVKVEEKLKKFMEAFDLYDYEKEWVSIQEVPDKISNLNLEDTKLWDRLKEVPERINNKGIETGRKDALDLLVSDIPELVYHGSFKGAYRTYQDQKAVSLVVGHALYVSLLACTWEVIADQAGWENNPFLYLIDILEEGHLPIGPQQNIFYLV</sequence>
<organism evidence="1 2">
    <name type="scientific">Halobacillus dabanensis</name>
    <dbReference type="NCBI Taxonomy" id="240302"/>
    <lineage>
        <taxon>Bacteria</taxon>
        <taxon>Bacillati</taxon>
        <taxon>Bacillota</taxon>
        <taxon>Bacilli</taxon>
        <taxon>Bacillales</taxon>
        <taxon>Bacillaceae</taxon>
        <taxon>Halobacillus</taxon>
    </lineage>
</organism>
<gene>
    <name evidence="1" type="ORF">SAMN04487936_106272</name>
</gene>
<dbReference type="RefSeq" id="WP_075036871.1">
    <property type="nucleotide sequence ID" value="NZ_FOSB01000006.1"/>
</dbReference>
<reference evidence="2" key="1">
    <citation type="submission" date="2016-10" db="EMBL/GenBank/DDBJ databases">
        <authorList>
            <person name="Varghese N."/>
            <person name="Submissions S."/>
        </authorList>
    </citation>
    <scope>NUCLEOTIDE SEQUENCE [LARGE SCALE GENOMIC DNA]</scope>
    <source>
        <strain evidence="2">CGMCC 1.3704</strain>
    </source>
</reference>
<evidence type="ECO:0000313" key="1">
    <source>
        <dbReference type="EMBL" id="SFK04325.1"/>
    </source>
</evidence>
<dbReference type="AlphaFoldDB" id="A0A1I3W9Y1"/>
<accession>A0A1I3W9Y1</accession>
<dbReference type="Proteomes" id="UP000183557">
    <property type="component" value="Unassembled WGS sequence"/>
</dbReference>
<evidence type="ECO:0000313" key="2">
    <source>
        <dbReference type="Proteomes" id="UP000183557"/>
    </source>
</evidence>
<keyword evidence="2" id="KW-1185">Reference proteome</keyword>
<dbReference type="OrthoDB" id="2875988at2"/>
<dbReference type="EMBL" id="FOSB01000006">
    <property type="protein sequence ID" value="SFK04325.1"/>
    <property type="molecule type" value="Genomic_DNA"/>
</dbReference>
<protein>
    <submittedName>
        <fullName evidence="1">Uncharacterized protein</fullName>
    </submittedName>
</protein>
<proteinExistence type="predicted"/>
<name>A0A1I3W9Y1_HALDA</name>